<sequence length="227" mass="26211">MKRNYGFMFSIAIVAIGFFATLTQIEGRRMNQMAVKGSFWNCNFNQTSCHFRNQYNLARFARYFNRNRPIFGKTSSLVLDLANPNVRKHPGARLISHYFPATYENACLFISYLITGYSPQAFYVIQQDKENKCIFSDENDYPTDRWRDIQLQLDLTDGDVRFFLEARYDPRDAINPGAQKRGLFAINSFAISYGQCPARDATNHCMDPLIRPDNNNNDNVVPPPDEV</sequence>
<comment type="caution">
    <text evidence="3">The sequence shown here is derived from an EMBL/GenBank/DDBJ whole genome shotgun (WGS) entry which is preliminary data.</text>
</comment>
<evidence type="ECO:0000313" key="3">
    <source>
        <dbReference type="EMBL" id="KAJ6217959.1"/>
    </source>
</evidence>
<dbReference type="PROSITE" id="PS50060">
    <property type="entry name" value="MAM_2"/>
    <property type="match status" value="1"/>
</dbReference>
<keyword evidence="1" id="KW-0472">Membrane</keyword>
<dbReference type="EMBL" id="JAPWDV010000003">
    <property type="protein sequence ID" value="KAJ6217959.1"/>
    <property type="molecule type" value="Genomic_DNA"/>
</dbReference>
<name>A0A9Q0RKP6_BLOTA</name>
<dbReference type="Proteomes" id="UP001142055">
    <property type="component" value="Chromosome 3"/>
</dbReference>
<organism evidence="3 4">
    <name type="scientific">Blomia tropicalis</name>
    <name type="common">Mite</name>
    <dbReference type="NCBI Taxonomy" id="40697"/>
    <lineage>
        <taxon>Eukaryota</taxon>
        <taxon>Metazoa</taxon>
        <taxon>Ecdysozoa</taxon>
        <taxon>Arthropoda</taxon>
        <taxon>Chelicerata</taxon>
        <taxon>Arachnida</taxon>
        <taxon>Acari</taxon>
        <taxon>Acariformes</taxon>
        <taxon>Sarcoptiformes</taxon>
        <taxon>Astigmata</taxon>
        <taxon>Glycyphagoidea</taxon>
        <taxon>Echimyopodidae</taxon>
        <taxon>Blomia</taxon>
    </lineage>
</organism>
<feature type="transmembrane region" description="Helical" evidence="1">
    <location>
        <begin position="6"/>
        <end position="23"/>
    </location>
</feature>
<evidence type="ECO:0000259" key="2">
    <source>
        <dbReference type="PROSITE" id="PS50060"/>
    </source>
</evidence>
<keyword evidence="1" id="KW-1133">Transmembrane helix</keyword>
<gene>
    <name evidence="3" type="ORF">RDWZM_009116</name>
</gene>
<protein>
    <recommendedName>
        <fullName evidence="2">MAM domain-containing protein</fullName>
    </recommendedName>
</protein>
<dbReference type="GO" id="GO:0016020">
    <property type="term" value="C:membrane"/>
    <property type="evidence" value="ECO:0007669"/>
    <property type="project" value="InterPro"/>
</dbReference>
<feature type="domain" description="MAM" evidence="2">
    <location>
        <begin position="40"/>
        <end position="198"/>
    </location>
</feature>
<proteinExistence type="predicted"/>
<dbReference type="OMA" id="FEIDACH"/>
<evidence type="ECO:0000256" key="1">
    <source>
        <dbReference type="SAM" id="Phobius"/>
    </source>
</evidence>
<dbReference type="AlphaFoldDB" id="A0A9Q0RKP6"/>
<reference evidence="3" key="1">
    <citation type="submission" date="2022-12" db="EMBL/GenBank/DDBJ databases">
        <title>Genome assemblies of Blomia tropicalis.</title>
        <authorList>
            <person name="Cui Y."/>
        </authorList>
    </citation>
    <scope>NUCLEOTIDE SEQUENCE</scope>
    <source>
        <tissue evidence="3">Adult mites</tissue>
    </source>
</reference>
<dbReference type="InterPro" id="IPR000998">
    <property type="entry name" value="MAM_dom"/>
</dbReference>
<keyword evidence="4" id="KW-1185">Reference proteome</keyword>
<keyword evidence="1" id="KW-0812">Transmembrane</keyword>
<accession>A0A9Q0RKP6</accession>
<dbReference type="Gene3D" id="2.60.120.200">
    <property type="match status" value="1"/>
</dbReference>
<evidence type="ECO:0000313" key="4">
    <source>
        <dbReference type="Proteomes" id="UP001142055"/>
    </source>
</evidence>